<dbReference type="Gene3D" id="3.75.10.10">
    <property type="entry name" value="L-arginine/glycine Amidinotransferase, Chain A"/>
    <property type="match status" value="1"/>
</dbReference>
<gene>
    <name evidence="1" type="ORF">LZ519_02805</name>
</gene>
<organism evidence="1 2">
    <name type="scientific">Sphingomonas anseongensis</name>
    <dbReference type="NCBI Taxonomy" id="2908207"/>
    <lineage>
        <taxon>Bacteria</taxon>
        <taxon>Pseudomonadati</taxon>
        <taxon>Pseudomonadota</taxon>
        <taxon>Alphaproteobacteria</taxon>
        <taxon>Sphingomonadales</taxon>
        <taxon>Sphingomonadaceae</taxon>
        <taxon>Sphingomonas</taxon>
    </lineage>
</organism>
<proteinExistence type="predicted"/>
<dbReference type="RefSeq" id="WP_249867214.1">
    <property type="nucleotide sequence ID" value="NZ_JAMGBC010000001.1"/>
</dbReference>
<evidence type="ECO:0000313" key="2">
    <source>
        <dbReference type="Proteomes" id="UP001165343"/>
    </source>
</evidence>
<dbReference type="PANTHER" id="PTHR43224:SF1">
    <property type="entry name" value="AMIDINOTRANSFERASE"/>
    <property type="match status" value="1"/>
</dbReference>
<dbReference type="PANTHER" id="PTHR43224">
    <property type="entry name" value="AMIDINOTRANSFERASE"/>
    <property type="match status" value="1"/>
</dbReference>
<dbReference type="NCBIfam" id="NF046062">
    <property type="entry name" value="citrull_CtlX"/>
    <property type="match status" value="1"/>
</dbReference>
<dbReference type="EMBL" id="JAMGBC010000001">
    <property type="protein sequence ID" value="MCL6678249.1"/>
    <property type="molecule type" value="Genomic_DNA"/>
</dbReference>
<dbReference type="Pfam" id="PF19420">
    <property type="entry name" value="DDAH_eukar"/>
    <property type="match status" value="1"/>
</dbReference>
<keyword evidence="2" id="KW-1185">Reference proteome</keyword>
<dbReference type="PIRSF" id="PIRSF028188">
    <property type="entry name" value="Amdntrnsf_FN0238"/>
    <property type="match status" value="1"/>
</dbReference>
<accession>A0ABT0RDE2</accession>
<comment type="caution">
    <text evidence="1">The sequence shown here is derived from an EMBL/GenBank/DDBJ whole genome shotgun (WGS) entry which is preliminary data.</text>
</comment>
<evidence type="ECO:0000313" key="1">
    <source>
        <dbReference type="EMBL" id="MCL6678249.1"/>
    </source>
</evidence>
<protein>
    <submittedName>
        <fullName evidence="1">Arginine deiminase-related protein</fullName>
    </submittedName>
</protein>
<sequence>MEEQSTGAVLLVRPAAFGFNAEAAKSNVFAHDAREAGGERRAQAEFDRLATKLSAGGVEVLVLEDSAEPAKPDAVFPNNWVSFHADGTMVLYPMATPPRRLERRVEEVRALVDNAGFRVSQVIDLSLHEEQRQFLEGTGSLVLDRPRRRSYASLGPRTSAEAIADFDRQLGYSTFAFDARDPGGRPIYHTNVLLSLGTRFAVLCLEAVAPEQRAPLVAEIQESGRKIVELSFAQLRRFGCNLLELKGKRGPLIAMSEKARSNLRPDQLRALERFGELLAVDIPTIEAVGGGSVRCMIAEVHLPRH</sequence>
<dbReference type="SUPFAM" id="SSF55909">
    <property type="entry name" value="Pentein"/>
    <property type="match status" value="1"/>
</dbReference>
<dbReference type="Proteomes" id="UP001165343">
    <property type="component" value="Unassembled WGS sequence"/>
</dbReference>
<name>A0ABT0RDE2_9SPHN</name>
<reference evidence="1" key="1">
    <citation type="submission" date="2022-05" db="EMBL/GenBank/DDBJ databases">
        <authorList>
            <person name="Jo J.-H."/>
            <person name="Im W.-T."/>
        </authorList>
    </citation>
    <scope>NUCLEOTIDE SEQUENCE</scope>
    <source>
        <strain evidence="1">RG327</strain>
    </source>
</reference>
<dbReference type="InterPro" id="IPR014541">
    <property type="entry name" value="Amdntrnsf_FN0238"/>
</dbReference>